<proteinExistence type="predicted"/>
<feature type="domain" description="Neprosin PEP catalytic" evidence="2">
    <location>
        <begin position="80"/>
        <end position="334"/>
    </location>
</feature>
<keyword evidence="1" id="KW-0732">Signal</keyword>
<feature type="signal peptide" evidence="1">
    <location>
        <begin position="1"/>
        <end position="35"/>
    </location>
</feature>
<protein>
    <recommendedName>
        <fullName evidence="2">Neprosin PEP catalytic domain-containing protein</fullName>
    </recommendedName>
</protein>
<dbReference type="FunFam" id="3.90.1320.10:FF:000001">
    <property type="entry name" value="Putative carboxyl-terminal proteinase"/>
    <property type="match status" value="1"/>
</dbReference>
<evidence type="ECO:0000256" key="1">
    <source>
        <dbReference type="SAM" id="SignalP"/>
    </source>
</evidence>
<dbReference type="InterPro" id="IPR053168">
    <property type="entry name" value="Glutamic_endopeptidase"/>
</dbReference>
<reference evidence="3" key="2">
    <citation type="submission" date="2021-12" db="EMBL/GenBank/DDBJ databases">
        <title>Resequencing data analysis of finger millet.</title>
        <authorList>
            <person name="Hatakeyama M."/>
            <person name="Aluri S."/>
            <person name="Balachadran M.T."/>
            <person name="Sivarajan S.R."/>
            <person name="Poveda L."/>
            <person name="Shimizu-Inatsugi R."/>
            <person name="Schlapbach R."/>
            <person name="Sreeman S.M."/>
            <person name="Shimizu K.K."/>
        </authorList>
    </citation>
    <scope>NUCLEOTIDE SEQUENCE</scope>
</reference>
<sequence>MDSTCGKTRPGGAPIIGSLVPLLLLLLVFSSSSPAGLFVSAHKGHARGNKSNSTSWAAFRPKEELLAYRRIMARMARMEKASNKTIRHAVGYVTGDQFYGAKASLNVWSAKVASPEEFSLSQIWVISGSFGNDLNTIEAGWQVSPELYGDSNPRFFTYWTTDAYQETGCYNLHCSGFVQTNNRIAIGAAISPISVFNGRQYDISLLIWKDPRRGHWWLQLGSGPLVGYWPSFLFSHLGGHANMVQFGGEVVNSRPSGSHTPTQMGSGHFPREGANRAAYFRNVQVVDWDNSLVPAAALRLVADHPGCYDIKGGSNRAWGNYFYYGGPGRNVHCP</sequence>
<evidence type="ECO:0000313" key="4">
    <source>
        <dbReference type="Proteomes" id="UP001054889"/>
    </source>
</evidence>
<dbReference type="Proteomes" id="UP001054889">
    <property type="component" value="Unassembled WGS sequence"/>
</dbReference>
<dbReference type="PANTHER" id="PTHR31589">
    <property type="entry name" value="PROTEIN, PUTATIVE (DUF239)-RELATED-RELATED"/>
    <property type="match status" value="1"/>
</dbReference>
<dbReference type="PROSITE" id="PS52045">
    <property type="entry name" value="NEPROSIN_PEP_CD"/>
    <property type="match status" value="1"/>
</dbReference>
<evidence type="ECO:0000313" key="3">
    <source>
        <dbReference type="EMBL" id="GJN05682.1"/>
    </source>
</evidence>
<name>A0AAV5D6D5_ELECO</name>
<evidence type="ECO:0000259" key="2">
    <source>
        <dbReference type="PROSITE" id="PS52045"/>
    </source>
</evidence>
<dbReference type="AlphaFoldDB" id="A0AAV5D6D5"/>
<accession>A0AAV5D6D5</accession>
<dbReference type="Gene3D" id="3.90.1320.10">
    <property type="entry name" value="Outer-capsid protein sigma 3, large lobe"/>
    <property type="match status" value="1"/>
</dbReference>
<dbReference type="Pfam" id="PF03080">
    <property type="entry name" value="Neprosin"/>
    <property type="match status" value="1"/>
</dbReference>
<organism evidence="3 4">
    <name type="scientific">Eleusine coracana subsp. coracana</name>
    <dbReference type="NCBI Taxonomy" id="191504"/>
    <lineage>
        <taxon>Eukaryota</taxon>
        <taxon>Viridiplantae</taxon>
        <taxon>Streptophyta</taxon>
        <taxon>Embryophyta</taxon>
        <taxon>Tracheophyta</taxon>
        <taxon>Spermatophyta</taxon>
        <taxon>Magnoliopsida</taxon>
        <taxon>Liliopsida</taxon>
        <taxon>Poales</taxon>
        <taxon>Poaceae</taxon>
        <taxon>PACMAD clade</taxon>
        <taxon>Chloridoideae</taxon>
        <taxon>Cynodonteae</taxon>
        <taxon>Eleusininae</taxon>
        <taxon>Eleusine</taxon>
    </lineage>
</organism>
<dbReference type="EMBL" id="BQKI01000012">
    <property type="protein sequence ID" value="GJN05682.1"/>
    <property type="molecule type" value="Genomic_DNA"/>
</dbReference>
<dbReference type="InterPro" id="IPR004314">
    <property type="entry name" value="Neprosin"/>
</dbReference>
<reference evidence="3" key="1">
    <citation type="journal article" date="2018" name="DNA Res.">
        <title>Multiple hybrid de novo genome assembly of finger millet, an orphan allotetraploid crop.</title>
        <authorList>
            <person name="Hatakeyama M."/>
            <person name="Aluri S."/>
            <person name="Balachadran M.T."/>
            <person name="Sivarajan S.R."/>
            <person name="Patrignani A."/>
            <person name="Gruter S."/>
            <person name="Poveda L."/>
            <person name="Shimizu-Inatsugi R."/>
            <person name="Baeten J."/>
            <person name="Francoijs K.J."/>
            <person name="Nataraja K.N."/>
            <person name="Reddy Y.A.N."/>
            <person name="Phadnis S."/>
            <person name="Ravikumar R.L."/>
            <person name="Schlapbach R."/>
            <person name="Sreeman S.M."/>
            <person name="Shimizu K.K."/>
        </authorList>
    </citation>
    <scope>NUCLEOTIDE SEQUENCE</scope>
</reference>
<keyword evidence="4" id="KW-1185">Reference proteome</keyword>
<feature type="chain" id="PRO_5043349359" description="Neprosin PEP catalytic domain-containing protein" evidence="1">
    <location>
        <begin position="36"/>
        <end position="334"/>
    </location>
</feature>
<gene>
    <name evidence="3" type="primary">ga23335</name>
    <name evidence="3" type="ORF">PR202_ga23335</name>
</gene>
<dbReference type="PANTHER" id="PTHR31589:SF228">
    <property type="entry name" value="OS01G0170500 PROTEIN"/>
    <property type="match status" value="1"/>
</dbReference>
<comment type="caution">
    <text evidence="3">The sequence shown here is derived from an EMBL/GenBank/DDBJ whole genome shotgun (WGS) entry which is preliminary data.</text>
</comment>